<feature type="chain" id="PRO_5035739469" evidence="2">
    <location>
        <begin position="24"/>
        <end position="715"/>
    </location>
</feature>
<keyword evidence="1" id="KW-0472">Membrane</keyword>
<reference evidence="4" key="2">
    <citation type="submission" date="2020-06" db="EMBL/GenBank/DDBJ databases">
        <authorList>
            <person name="Sheffer M."/>
        </authorList>
    </citation>
    <scope>NUCLEOTIDE SEQUENCE</scope>
</reference>
<dbReference type="GO" id="GO:0005615">
    <property type="term" value="C:extracellular space"/>
    <property type="evidence" value="ECO:0007669"/>
    <property type="project" value="TreeGrafter"/>
</dbReference>
<accession>A0A8T0F9U8</accession>
<feature type="domain" description="Fibrinogen C-terminal" evidence="3">
    <location>
        <begin position="102"/>
        <end position="319"/>
    </location>
</feature>
<dbReference type="InterPro" id="IPR050373">
    <property type="entry name" value="Fibrinogen_C-term_domain"/>
</dbReference>
<dbReference type="Gene3D" id="3.90.215.10">
    <property type="entry name" value="Gamma Fibrinogen, chain A, domain 1"/>
    <property type="match status" value="2"/>
</dbReference>
<dbReference type="Proteomes" id="UP000807504">
    <property type="component" value="Unassembled WGS sequence"/>
</dbReference>
<feature type="transmembrane region" description="Helical" evidence="1">
    <location>
        <begin position="665"/>
        <end position="685"/>
    </location>
</feature>
<gene>
    <name evidence="4" type="ORF">HNY73_009501</name>
</gene>
<dbReference type="AlphaFoldDB" id="A0A8T0F9U8"/>
<organism evidence="4 5">
    <name type="scientific">Argiope bruennichi</name>
    <name type="common">Wasp spider</name>
    <name type="synonym">Aranea bruennichi</name>
    <dbReference type="NCBI Taxonomy" id="94029"/>
    <lineage>
        <taxon>Eukaryota</taxon>
        <taxon>Metazoa</taxon>
        <taxon>Ecdysozoa</taxon>
        <taxon>Arthropoda</taxon>
        <taxon>Chelicerata</taxon>
        <taxon>Arachnida</taxon>
        <taxon>Araneae</taxon>
        <taxon>Araneomorphae</taxon>
        <taxon>Entelegynae</taxon>
        <taxon>Araneoidea</taxon>
        <taxon>Araneidae</taxon>
        <taxon>Argiope</taxon>
    </lineage>
</organism>
<evidence type="ECO:0000259" key="3">
    <source>
        <dbReference type="PROSITE" id="PS51406"/>
    </source>
</evidence>
<keyword evidence="5" id="KW-1185">Reference proteome</keyword>
<keyword evidence="2" id="KW-0732">Signal</keyword>
<sequence>MRMRQFVICSLSLLVFLTSSCEGNEADDNEIEGKREHICREKEKCLALIDIADDLVSKTKVLCSKSDGSPDCVKREKSSTYMDFTKRLLKEVKENFPSCKTFECGDRPRDCSEVLANGHKKNGIYSIYPTSRFVPERTLTVYCDMETDGGGWTVIQRRGNFIPQQDFYLYWKDFKNGFGDVKRDFWLGNDNIYALSNQGPVEIRIELEDARGNRRYAVYKHFRLEDEEHKYKLWISNYTGDAGDGMSAHSGKRFSTKDEGKASAVTALKGAWWINVDWAHSHLNGLYLPGQDDPKSIHWYEWLQNEGLAFTEMKIRGHSSLRIDVWFILLKIFDGQGNRIDKPVCREKEKCLALLDIAEDLVANTKSLCSKSNDASKQSECNRKEKSSIYMEFTRKLLREIRDNFPSCQPVECSKRPRDCTEVMEAGDTKSGTYAIFPMSKYTASKLVNAYCDMDTDGGGWTVIQRRGNFTPQHNFQLKWNEYKTGFGNIEGEFYLGNDNIYALSNQSPVELRIDMMDAKGNRRYATYKKFRIDDEKNNYKLHVDEYEGDAGDGMKRHNGKEFSTIDKGNTAAVAAINGPWWIADWADAHLNGKYEPGIDDFQNIHWHVWLENVGLAFVEMKGIIVHLTIVGVRLQTSPLQNGLETRRSKVAIIMRWRKKFPSSYLFPIGFGECLAFIGLFRLLILSNLNPSKYQCHNAWESYCFQRKKNNYECF</sequence>
<protein>
    <submittedName>
        <fullName evidence="4">Techylectin-5A like protein</fullName>
    </submittedName>
</protein>
<dbReference type="SMART" id="SM00186">
    <property type="entry name" value="FBG"/>
    <property type="match status" value="2"/>
</dbReference>
<dbReference type="PROSITE" id="PS51257">
    <property type="entry name" value="PROKAR_LIPOPROTEIN"/>
    <property type="match status" value="1"/>
</dbReference>
<dbReference type="InterPro" id="IPR014716">
    <property type="entry name" value="Fibrinogen_a/b/g_C_1"/>
</dbReference>
<proteinExistence type="predicted"/>
<dbReference type="SUPFAM" id="SSF56496">
    <property type="entry name" value="Fibrinogen C-terminal domain-like"/>
    <property type="match status" value="2"/>
</dbReference>
<comment type="caution">
    <text evidence="4">The sequence shown here is derived from an EMBL/GenBank/DDBJ whole genome shotgun (WGS) entry which is preliminary data.</text>
</comment>
<dbReference type="Pfam" id="PF00147">
    <property type="entry name" value="Fibrinogen_C"/>
    <property type="match status" value="2"/>
</dbReference>
<dbReference type="InterPro" id="IPR036056">
    <property type="entry name" value="Fibrinogen-like_C"/>
</dbReference>
<evidence type="ECO:0000313" key="4">
    <source>
        <dbReference type="EMBL" id="KAF8787956.1"/>
    </source>
</evidence>
<feature type="domain" description="Fibrinogen C-terminal" evidence="3">
    <location>
        <begin position="411"/>
        <end position="627"/>
    </location>
</feature>
<evidence type="ECO:0000256" key="2">
    <source>
        <dbReference type="SAM" id="SignalP"/>
    </source>
</evidence>
<evidence type="ECO:0000256" key="1">
    <source>
        <dbReference type="SAM" id="Phobius"/>
    </source>
</evidence>
<keyword evidence="1" id="KW-0812">Transmembrane</keyword>
<dbReference type="CDD" id="cd00087">
    <property type="entry name" value="FReD"/>
    <property type="match status" value="2"/>
</dbReference>
<feature type="signal peptide" evidence="2">
    <location>
        <begin position="1"/>
        <end position="23"/>
    </location>
</feature>
<reference evidence="4" key="1">
    <citation type="journal article" date="2020" name="bioRxiv">
        <title>Chromosome-level reference genome of the European wasp spider Argiope bruennichi: a resource for studies on range expansion and evolutionary adaptation.</title>
        <authorList>
            <person name="Sheffer M.M."/>
            <person name="Hoppe A."/>
            <person name="Krehenwinkel H."/>
            <person name="Uhl G."/>
            <person name="Kuss A.W."/>
            <person name="Jensen L."/>
            <person name="Jensen C."/>
            <person name="Gillespie R.G."/>
            <person name="Hoff K.J."/>
            <person name="Prost S."/>
        </authorList>
    </citation>
    <scope>NUCLEOTIDE SEQUENCE</scope>
</reference>
<dbReference type="NCBIfam" id="NF040941">
    <property type="entry name" value="GGGWT_bact"/>
    <property type="match status" value="2"/>
</dbReference>
<dbReference type="PROSITE" id="PS51406">
    <property type="entry name" value="FIBRINOGEN_C_2"/>
    <property type="match status" value="2"/>
</dbReference>
<dbReference type="InterPro" id="IPR002181">
    <property type="entry name" value="Fibrinogen_a/b/g_C_dom"/>
</dbReference>
<evidence type="ECO:0000313" key="5">
    <source>
        <dbReference type="Proteomes" id="UP000807504"/>
    </source>
</evidence>
<name>A0A8T0F9U8_ARGBR</name>
<dbReference type="EMBL" id="JABXBU010000015">
    <property type="protein sequence ID" value="KAF8787956.1"/>
    <property type="molecule type" value="Genomic_DNA"/>
</dbReference>
<dbReference type="PANTHER" id="PTHR19143">
    <property type="entry name" value="FIBRINOGEN/TENASCIN/ANGIOPOEITIN"/>
    <property type="match status" value="1"/>
</dbReference>
<keyword evidence="1" id="KW-1133">Transmembrane helix</keyword>
<dbReference type="PANTHER" id="PTHR19143:SF458">
    <property type="entry name" value="FIBRINOGEN C-TERMINAL DOMAIN-CONTAINING PROTEIN-RELATED"/>
    <property type="match status" value="1"/>
</dbReference>